<protein>
    <recommendedName>
        <fullName evidence="1">Nuclease associated modular domain-containing protein</fullName>
    </recommendedName>
</protein>
<dbReference type="PANTHER" id="PTHR34199">
    <property type="entry name" value="NUMOD3 MOTIF FAMILY PROTEIN, EXPRESSED"/>
    <property type="match status" value="1"/>
</dbReference>
<dbReference type="OrthoDB" id="6013at2759"/>
<dbReference type="GO" id="GO:0003677">
    <property type="term" value="F:DNA binding"/>
    <property type="evidence" value="ECO:0007669"/>
    <property type="project" value="InterPro"/>
</dbReference>
<organism evidence="2 3">
    <name type="scientific">Mikania micrantha</name>
    <name type="common">bitter vine</name>
    <dbReference type="NCBI Taxonomy" id="192012"/>
    <lineage>
        <taxon>Eukaryota</taxon>
        <taxon>Viridiplantae</taxon>
        <taxon>Streptophyta</taxon>
        <taxon>Embryophyta</taxon>
        <taxon>Tracheophyta</taxon>
        <taxon>Spermatophyta</taxon>
        <taxon>Magnoliopsida</taxon>
        <taxon>eudicotyledons</taxon>
        <taxon>Gunneridae</taxon>
        <taxon>Pentapetalae</taxon>
        <taxon>asterids</taxon>
        <taxon>campanulids</taxon>
        <taxon>Asterales</taxon>
        <taxon>Asteraceae</taxon>
        <taxon>Asteroideae</taxon>
        <taxon>Heliantheae alliance</taxon>
        <taxon>Eupatorieae</taxon>
        <taxon>Mikania</taxon>
    </lineage>
</organism>
<gene>
    <name evidence="2" type="ORF">E3N88_41422</name>
</gene>
<comment type="caution">
    <text evidence="2">The sequence shown here is derived from an EMBL/GenBank/DDBJ whole genome shotgun (WGS) entry which is preliminary data.</text>
</comment>
<proteinExistence type="predicted"/>
<evidence type="ECO:0000313" key="2">
    <source>
        <dbReference type="EMBL" id="KAD2394445.1"/>
    </source>
</evidence>
<evidence type="ECO:0000259" key="1">
    <source>
        <dbReference type="Pfam" id="PF07460"/>
    </source>
</evidence>
<dbReference type="Proteomes" id="UP000326396">
    <property type="component" value="Linkage Group LG9"/>
</dbReference>
<dbReference type="PANTHER" id="PTHR34199:SF1">
    <property type="entry name" value="HISTONE-LYSINE N-METHYLTRANSFERASE, H3 LYSINE-79 SPECIFIC-LIKE PROTEIN"/>
    <property type="match status" value="1"/>
</dbReference>
<dbReference type="InterPro" id="IPR003611">
    <property type="entry name" value="NUMOD3"/>
</dbReference>
<accession>A0A5N6LQI8</accession>
<dbReference type="EMBL" id="SZYD01000019">
    <property type="protein sequence ID" value="KAD2394445.1"/>
    <property type="molecule type" value="Genomic_DNA"/>
</dbReference>
<sequence>MRALDRSAVLATWCSALPVFEHINRLFWASGFCPSARRRSLGQAVIRSLHTISPVTIPVHHSWLAMSQLSPSVVLPFFQTLNFIVTCTNKNLVPNTCPSQFLYHFGECDRLVLKAAHPDSRVSPGLICVRSFRWLQLCRAFHWDPRAPNFVELRNQLNLDYLESETSDKEIHLNRRIYEKRPDRDKNEIERRRKIGLANKGRVPWNKGKKHTLETRELISQRTKEALKDPKVRKKMSECPRTLSEQTKAKIRLTITQQWKERLKWKRLSERFISKWAESIAKAAKKGGYGQQELDWDSYDKIEKQISVQQSQRSADVAKAKEMAQLRAERRAKAKAEKVKLTLKKQVAKVKGLAKKKSKEEKQELAAAEDLKLKERLTKIHRKKSTNDQLSSRDQRTWERIDLDYWKRNAKKEDISLADQIRDVKNKKAETFIRSALTTTSPDNP</sequence>
<dbReference type="AlphaFoldDB" id="A0A5N6LQI8"/>
<reference evidence="2 3" key="1">
    <citation type="submission" date="2019-05" db="EMBL/GenBank/DDBJ databases">
        <title>Mikania micrantha, genome provides insights into the molecular mechanism of rapid growth.</title>
        <authorList>
            <person name="Liu B."/>
        </authorList>
    </citation>
    <scope>NUCLEOTIDE SEQUENCE [LARGE SCALE GENOMIC DNA]</scope>
    <source>
        <strain evidence="2">NLD-2019</strain>
        <tissue evidence="2">Leaf</tissue>
    </source>
</reference>
<dbReference type="Pfam" id="PF07460">
    <property type="entry name" value="NUMOD3"/>
    <property type="match status" value="1"/>
</dbReference>
<keyword evidence="3" id="KW-1185">Reference proteome</keyword>
<name>A0A5N6LQI8_9ASTR</name>
<feature type="domain" description="Nuclease associated modular" evidence="1">
    <location>
        <begin position="191"/>
        <end position="220"/>
    </location>
</feature>
<evidence type="ECO:0000313" key="3">
    <source>
        <dbReference type="Proteomes" id="UP000326396"/>
    </source>
</evidence>